<evidence type="ECO:0000256" key="3">
    <source>
        <dbReference type="ARBA" id="ARBA00023125"/>
    </source>
</evidence>
<dbReference type="PATRIC" id="fig|658445.3.peg.1563"/>
<dbReference type="PROSITE" id="PS50931">
    <property type="entry name" value="HTH_LYSR"/>
    <property type="match status" value="1"/>
</dbReference>
<dbReference type="STRING" id="658445.H744_1c1444"/>
<dbReference type="SUPFAM" id="SSF46785">
    <property type="entry name" value="Winged helix' DNA-binding domain"/>
    <property type="match status" value="1"/>
</dbReference>
<keyword evidence="7" id="KW-1185">Reference proteome</keyword>
<accession>A0A0C5W4S4</accession>
<dbReference type="SUPFAM" id="SSF53850">
    <property type="entry name" value="Periplasmic binding protein-like II"/>
    <property type="match status" value="1"/>
</dbReference>
<feature type="domain" description="HTH lysR-type" evidence="5">
    <location>
        <begin position="1"/>
        <end position="60"/>
    </location>
</feature>
<dbReference type="HOGENOM" id="CLU_039613_39_2_6"/>
<keyword evidence="2" id="KW-0805">Transcription regulation</keyword>
<dbReference type="PANTHER" id="PTHR30118">
    <property type="entry name" value="HTH-TYPE TRANSCRIPTIONAL REGULATOR LEUO-RELATED"/>
    <property type="match status" value="1"/>
</dbReference>
<name>A0A0C5W4S4_9GAMM</name>
<gene>
    <name evidence="6" type="ORF">H744_1c1444</name>
</gene>
<dbReference type="PANTHER" id="PTHR30118:SF15">
    <property type="entry name" value="TRANSCRIPTIONAL REGULATORY PROTEIN"/>
    <property type="match status" value="1"/>
</dbReference>
<keyword evidence="4" id="KW-0804">Transcription</keyword>
<dbReference type="OrthoDB" id="5918237at2"/>
<proteinExistence type="inferred from homology"/>
<evidence type="ECO:0000259" key="5">
    <source>
        <dbReference type="PROSITE" id="PS50931"/>
    </source>
</evidence>
<evidence type="ECO:0000313" key="6">
    <source>
        <dbReference type="EMBL" id="AJR06466.1"/>
    </source>
</evidence>
<dbReference type="InterPro" id="IPR005119">
    <property type="entry name" value="LysR_subst-bd"/>
</dbReference>
<evidence type="ECO:0000313" key="7">
    <source>
        <dbReference type="Proteomes" id="UP000032303"/>
    </source>
</evidence>
<keyword evidence="3" id="KW-0238">DNA-binding</keyword>
<dbReference type="AlphaFoldDB" id="A0A0C5W4S4"/>
<organism evidence="6 7">
    <name type="scientific">Photobacterium gaetbulicola Gung47</name>
    <dbReference type="NCBI Taxonomy" id="658445"/>
    <lineage>
        <taxon>Bacteria</taxon>
        <taxon>Pseudomonadati</taxon>
        <taxon>Pseudomonadota</taxon>
        <taxon>Gammaproteobacteria</taxon>
        <taxon>Vibrionales</taxon>
        <taxon>Vibrionaceae</taxon>
        <taxon>Photobacterium</taxon>
    </lineage>
</organism>
<evidence type="ECO:0000256" key="4">
    <source>
        <dbReference type="ARBA" id="ARBA00023163"/>
    </source>
</evidence>
<dbReference type="InterPro" id="IPR000847">
    <property type="entry name" value="LysR_HTH_N"/>
</dbReference>
<dbReference type="Proteomes" id="UP000032303">
    <property type="component" value="Chromosome 1"/>
</dbReference>
<evidence type="ECO:0000256" key="1">
    <source>
        <dbReference type="ARBA" id="ARBA00009437"/>
    </source>
</evidence>
<evidence type="ECO:0000256" key="2">
    <source>
        <dbReference type="ARBA" id="ARBA00023015"/>
    </source>
</evidence>
<dbReference type="InterPro" id="IPR036390">
    <property type="entry name" value="WH_DNA-bd_sf"/>
</dbReference>
<dbReference type="Gene3D" id="3.40.190.10">
    <property type="entry name" value="Periplasmic binding protein-like II"/>
    <property type="match status" value="2"/>
</dbReference>
<dbReference type="KEGG" id="pgb:H744_1c1444"/>
<comment type="similarity">
    <text evidence="1">Belongs to the LysR transcriptional regulatory family.</text>
</comment>
<dbReference type="InterPro" id="IPR050389">
    <property type="entry name" value="LysR-type_TF"/>
</dbReference>
<dbReference type="PRINTS" id="PR00039">
    <property type="entry name" value="HTHLYSR"/>
</dbReference>
<dbReference type="Pfam" id="PF00126">
    <property type="entry name" value="HTH_1"/>
    <property type="match status" value="1"/>
</dbReference>
<reference evidence="6 7" key="1">
    <citation type="submission" date="2013-05" db="EMBL/GenBank/DDBJ databases">
        <title>Complete genome sequence of the lipase-producing bacterium Photobacterium gaetbulicola Gung47.</title>
        <authorList>
            <person name="Kim Y.-O."/>
        </authorList>
    </citation>
    <scope>NUCLEOTIDE SEQUENCE [LARGE SCALE GENOMIC DNA]</scope>
    <source>
        <strain evidence="6 7">Gung47</strain>
    </source>
</reference>
<protein>
    <submittedName>
        <fullName evidence="6">Putative transcriptional regulator SyrB</fullName>
    </submittedName>
</protein>
<dbReference type="GO" id="GO:0003700">
    <property type="term" value="F:DNA-binding transcription factor activity"/>
    <property type="evidence" value="ECO:0007669"/>
    <property type="project" value="InterPro"/>
</dbReference>
<dbReference type="Pfam" id="PF03466">
    <property type="entry name" value="LysR_substrate"/>
    <property type="match status" value="1"/>
</dbReference>
<dbReference type="Gene3D" id="1.10.10.10">
    <property type="entry name" value="Winged helix-like DNA-binding domain superfamily/Winged helix DNA-binding domain"/>
    <property type="match status" value="1"/>
</dbReference>
<dbReference type="InterPro" id="IPR036388">
    <property type="entry name" value="WH-like_DNA-bd_sf"/>
</dbReference>
<dbReference type="GO" id="GO:0003677">
    <property type="term" value="F:DNA binding"/>
    <property type="evidence" value="ECO:0007669"/>
    <property type="project" value="UniProtKB-KW"/>
</dbReference>
<sequence>MSKDYNLLRLLVVLYETRQTVTAAKKLNVSQPTVSLMLKKLREQFNDELFVRDGNRFEPTAKCIDLVEKVPFILDQLDELYTNDQQWQIEQMCGEVTLFFPPTLMAPVAAPLIAKLTLLAPGLTVNCQPWSPMSLHDLANHRAYWGVSYLPMETNKNVVQKSLPDDRFMLVTRRGHPLTINDLQEVLKYPLCVSVIPGYIEASKVEMLIKKYKLEKNVNVRSSDMSMMLELIKQSDAIGVMSEKNGPLLNDQFQTYPLPEVLYQDTFRRQAAFFCHLRDRHSPFTEWLYREVKSLFDASDKVL</sequence>
<dbReference type="EMBL" id="CP005973">
    <property type="protein sequence ID" value="AJR06466.1"/>
    <property type="molecule type" value="Genomic_DNA"/>
</dbReference>